<dbReference type="Pfam" id="PF01753">
    <property type="entry name" value="zf-MYND"/>
    <property type="match status" value="1"/>
</dbReference>
<keyword evidence="13" id="KW-1133">Transmembrane helix</keyword>
<keyword evidence="8" id="KW-0479">Metal-binding</keyword>
<evidence type="ECO:0000256" key="18">
    <source>
        <dbReference type="PROSITE-ProRule" id="PRU00134"/>
    </source>
</evidence>
<protein>
    <recommendedName>
        <fullName evidence="16">phytol kinase</fullName>
        <ecNumber evidence="16">2.7.1.182</ecNumber>
    </recommendedName>
</protein>
<evidence type="ECO:0000256" key="12">
    <source>
        <dbReference type="ARBA" id="ARBA00022946"/>
    </source>
</evidence>
<comment type="pathway">
    <text evidence="15">Cofactor biosynthesis; tocopherol biosynthesis.</text>
</comment>
<comment type="catalytic activity">
    <reaction evidence="17">
        <text>phytol + CTP = phytyl phosphate + CDP + H(+)</text>
        <dbReference type="Rhea" id="RHEA:38055"/>
        <dbReference type="ChEBI" id="CHEBI:15378"/>
        <dbReference type="ChEBI" id="CHEBI:17327"/>
        <dbReference type="ChEBI" id="CHEBI:37563"/>
        <dbReference type="ChEBI" id="CHEBI:58069"/>
        <dbReference type="ChEBI" id="CHEBI:75483"/>
        <dbReference type="EC" id="2.7.1.182"/>
    </reaction>
</comment>
<evidence type="ECO:0000256" key="5">
    <source>
        <dbReference type="ARBA" id="ARBA00022640"/>
    </source>
</evidence>
<comment type="subcellular location">
    <subcellularLocation>
        <location evidence="1">Membrane</location>
        <topology evidence="1">Multi-pass membrane protein</topology>
    </subcellularLocation>
    <subcellularLocation>
        <location evidence="2">Plastid</location>
        <location evidence="2">Chloroplast</location>
    </subcellularLocation>
</comment>
<gene>
    <name evidence="20" type="ORF">DFH07DRAFT_957254</name>
</gene>
<reference evidence="20" key="1">
    <citation type="submission" date="2023-03" db="EMBL/GenBank/DDBJ databases">
        <title>Massive genome expansion in bonnet fungi (Mycena s.s.) driven by repeated elements and novel gene families across ecological guilds.</title>
        <authorList>
            <consortium name="Lawrence Berkeley National Laboratory"/>
            <person name="Harder C.B."/>
            <person name="Miyauchi S."/>
            <person name="Viragh M."/>
            <person name="Kuo A."/>
            <person name="Thoen E."/>
            <person name="Andreopoulos B."/>
            <person name="Lu D."/>
            <person name="Skrede I."/>
            <person name="Drula E."/>
            <person name="Henrissat B."/>
            <person name="Morin E."/>
            <person name="Kohler A."/>
            <person name="Barry K."/>
            <person name="LaButti K."/>
            <person name="Morin E."/>
            <person name="Salamov A."/>
            <person name="Lipzen A."/>
            <person name="Mereny Z."/>
            <person name="Hegedus B."/>
            <person name="Baldrian P."/>
            <person name="Stursova M."/>
            <person name="Weitz H."/>
            <person name="Taylor A."/>
            <person name="Grigoriev I.V."/>
            <person name="Nagy L.G."/>
            <person name="Martin F."/>
            <person name="Kauserud H."/>
        </authorList>
    </citation>
    <scope>NUCLEOTIDE SEQUENCE</scope>
    <source>
        <strain evidence="20">CBHHK188m</strain>
    </source>
</reference>
<evidence type="ECO:0000256" key="1">
    <source>
        <dbReference type="ARBA" id="ARBA00004141"/>
    </source>
</evidence>
<name>A0AAD7JBG8_9AGAR</name>
<dbReference type="PANTHER" id="PTHR32523:SF8">
    <property type="entry name" value="DOLICHOL KINASE"/>
    <property type="match status" value="1"/>
</dbReference>
<evidence type="ECO:0000256" key="9">
    <source>
        <dbReference type="ARBA" id="ARBA00022771"/>
    </source>
</evidence>
<dbReference type="Gene3D" id="6.10.140.2220">
    <property type="match status" value="1"/>
</dbReference>
<evidence type="ECO:0000256" key="15">
    <source>
        <dbReference type="ARBA" id="ARBA00024015"/>
    </source>
</evidence>
<keyword evidence="7" id="KW-0812">Transmembrane</keyword>
<feature type="domain" description="MYND-type" evidence="19">
    <location>
        <begin position="190"/>
        <end position="232"/>
    </location>
</feature>
<organism evidence="20 21">
    <name type="scientific">Mycena maculata</name>
    <dbReference type="NCBI Taxonomy" id="230809"/>
    <lineage>
        <taxon>Eukaryota</taxon>
        <taxon>Fungi</taxon>
        <taxon>Dikarya</taxon>
        <taxon>Basidiomycota</taxon>
        <taxon>Agaricomycotina</taxon>
        <taxon>Agaricomycetes</taxon>
        <taxon>Agaricomycetidae</taxon>
        <taxon>Agaricales</taxon>
        <taxon>Marasmiineae</taxon>
        <taxon>Mycenaceae</taxon>
        <taxon>Mycena</taxon>
    </lineage>
</organism>
<dbReference type="SUPFAM" id="SSF144232">
    <property type="entry name" value="HIT/MYND zinc finger-like"/>
    <property type="match status" value="1"/>
</dbReference>
<dbReference type="EMBL" id="JARJLG010000046">
    <property type="protein sequence ID" value="KAJ7761176.1"/>
    <property type="molecule type" value="Genomic_DNA"/>
</dbReference>
<keyword evidence="14" id="KW-0472">Membrane</keyword>
<evidence type="ECO:0000256" key="14">
    <source>
        <dbReference type="ARBA" id="ARBA00023136"/>
    </source>
</evidence>
<sequence length="369" mass="41615">MARSINVEKTRTTGCFCNLLAFIKDISVATSKYIGVPLLAHVILPTLVRLLRVLDLRVIVPQELLSPYLAMLHRFVLAEPDPQRVIEALRAGLIDLIASLIGHPLEVDATKHVCYLLKFLASTTVYYSVLAEIEGMSQGLNEILDENDPVITQSPVFDAWRTFTESAAERQKMKQLFDSDEAPSSLVCDNTECSKVSEKSGFKRCAGCKYTSYCSRDCQKRDWKEGGHREECHKNRLAKSSLLVKRNRAFLLTLVHHDSETRREEVLEKQVEFEHGNPGTKFYTLFDYTERSVPIAIVPLTEQEDTLEVVRMCKSQGSMELHAAFVARGGLKQAFLFPMRSSGADVPDGETLVRIHTHKTIESIPLCFH</sequence>
<comment type="similarity">
    <text evidence="3">Belongs to the polyprenol kinase family.</text>
</comment>
<dbReference type="GO" id="GO:0016020">
    <property type="term" value="C:membrane"/>
    <property type="evidence" value="ECO:0007669"/>
    <property type="project" value="UniProtKB-SubCell"/>
</dbReference>
<evidence type="ECO:0000313" key="20">
    <source>
        <dbReference type="EMBL" id="KAJ7761176.1"/>
    </source>
</evidence>
<evidence type="ECO:0000259" key="19">
    <source>
        <dbReference type="PROSITE" id="PS50865"/>
    </source>
</evidence>
<evidence type="ECO:0000256" key="3">
    <source>
        <dbReference type="ARBA" id="ARBA00010794"/>
    </source>
</evidence>
<evidence type="ECO:0000256" key="13">
    <source>
        <dbReference type="ARBA" id="ARBA00022989"/>
    </source>
</evidence>
<comment type="caution">
    <text evidence="20">The sequence shown here is derived from an EMBL/GenBank/DDBJ whole genome shotgun (WGS) entry which is preliminary data.</text>
</comment>
<dbReference type="GO" id="GO:0008270">
    <property type="term" value="F:zinc ion binding"/>
    <property type="evidence" value="ECO:0007669"/>
    <property type="project" value="UniProtKB-KW"/>
</dbReference>
<keyword evidence="5" id="KW-0934">Plastid</keyword>
<keyword evidence="12" id="KW-0809">Transit peptide</keyword>
<dbReference type="GO" id="GO:0010276">
    <property type="term" value="F:phytol kinase activity"/>
    <property type="evidence" value="ECO:0007669"/>
    <property type="project" value="UniProtKB-EC"/>
</dbReference>
<dbReference type="InterPro" id="IPR002893">
    <property type="entry name" value="Znf_MYND"/>
</dbReference>
<keyword evidence="6" id="KW-0808">Transferase</keyword>
<keyword evidence="11" id="KW-0862">Zinc</keyword>
<accession>A0AAD7JBG8</accession>
<evidence type="ECO:0000256" key="4">
    <source>
        <dbReference type="ARBA" id="ARBA00022528"/>
    </source>
</evidence>
<dbReference type="Proteomes" id="UP001215280">
    <property type="component" value="Unassembled WGS sequence"/>
</dbReference>
<keyword evidence="21" id="KW-1185">Reference proteome</keyword>
<evidence type="ECO:0000313" key="21">
    <source>
        <dbReference type="Proteomes" id="UP001215280"/>
    </source>
</evidence>
<dbReference type="InterPro" id="IPR039606">
    <property type="entry name" value="Phytol/farnesol_kinase"/>
</dbReference>
<dbReference type="PROSITE" id="PS50865">
    <property type="entry name" value="ZF_MYND_2"/>
    <property type="match status" value="1"/>
</dbReference>
<evidence type="ECO:0000256" key="2">
    <source>
        <dbReference type="ARBA" id="ARBA00004229"/>
    </source>
</evidence>
<dbReference type="EC" id="2.7.1.182" evidence="16"/>
<keyword evidence="4" id="KW-0150">Chloroplast</keyword>
<keyword evidence="9 18" id="KW-0863">Zinc-finger</keyword>
<evidence type="ECO:0000256" key="6">
    <source>
        <dbReference type="ARBA" id="ARBA00022679"/>
    </source>
</evidence>
<evidence type="ECO:0000256" key="10">
    <source>
        <dbReference type="ARBA" id="ARBA00022777"/>
    </source>
</evidence>
<evidence type="ECO:0000256" key="7">
    <source>
        <dbReference type="ARBA" id="ARBA00022692"/>
    </source>
</evidence>
<evidence type="ECO:0000256" key="17">
    <source>
        <dbReference type="ARBA" id="ARBA00048889"/>
    </source>
</evidence>
<dbReference type="PANTHER" id="PTHR32523">
    <property type="entry name" value="PHYTOL KINASE 1, CHLOROPLASTIC"/>
    <property type="match status" value="1"/>
</dbReference>
<dbReference type="AlphaFoldDB" id="A0AAD7JBG8"/>
<evidence type="ECO:0000256" key="11">
    <source>
        <dbReference type="ARBA" id="ARBA00022833"/>
    </source>
</evidence>
<proteinExistence type="inferred from homology"/>
<evidence type="ECO:0000256" key="16">
    <source>
        <dbReference type="ARBA" id="ARBA00039024"/>
    </source>
</evidence>
<evidence type="ECO:0000256" key="8">
    <source>
        <dbReference type="ARBA" id="ARBA00022723"/>
    </source>
</evidence>
<keyword evidence="10" id="KW-0418">Kinase</keyword>